<dbReference type="InterPro" id="IPR016024">
    <property type="entry name" value="ARM-type_fold"/>
</dbReference>
<sequence length="262" mass="28727">MPASIERLSANRDLNGMVRALRSRSDPQRREDAVHALGRWGDSEVYPWLLKAVLYDDDALVRQAARQVLREHLGAALDLALQVESSGQPEEQPWLVDEVEGGSGGEDGFDEEEGLSAQEAEELRGLILVAREEPNPTVRIRAIQALGKISNLHAIRTLASLALHEADDRVQRAAYDALEGTFGEDLPAFLASLEDETELEADEDADAEPLRMDPADYYAEPSNRWDSPAGVVNEEKAHTVMWVLIGVSLLVVVFLLIVGLGG</sequence>
<dbReference type="SUPFAM" id="SSF48371">
    <property type="entry name" value="ARM repeat"/>
    <property type="match status" value="1"/>
</dbReference>
<name>A0A0N8GMK5_9CHLR</name>
<organism evidence="3 4">
    <name type="scientific">Levilinea saccharolytica</name>
    <dbReference type="NCBI Taxonomy" id="229921"/>
    <lineage>
        <taxon>Bacteria</taxon>
        <taxon>Bacillati</taxon>
        <taxon>Chloroflexota</taxon>
        <taxon>Anaerolineae</taxon>
        <taxon>Anaerolineales</taxon>
        <taxon>Anaerolineaceae</taxon>
        <taxon>Levilinea</taxon>
    </lineage>
</organism>
<dbReference type="Pfam" id="PF13646">
    <property type="entry name" value="HEAT_2"/>
    <property type="match status" value="2"/>
</dbReference>
<comment type="caution">
    <text evidence="3">The sequence shown here is derived from an EMBL/GenBank/DDBJ whole genome shotgun (WGS) entry which is preliminary data.</text>
</comment>
<dbReference type="AlphaFoldDB" id="A0A0N8GMK5"/>
<keyword evidence="2" id="KW-0812">Transmembrane</keyword>
<evidence type="ECO:0000313" key="4">
    <source>
        <dbReference type="Proteomes" id="UP000050501"/>
    </source>
</evidence>
<feature type="region of interest" description="Disordered" evidence="1">
    <location>
        <begin position="88"/>
        <end position="111"/>
    </location>
</feature>
<dbReference type="STRING" id="229921.ADN01_16945"/>
<keyword evidence="2" id="KW-0472">Membrane</keyword>
<accession>A0A0N8GMK5</accession>
<dbReference type="InterPro" id="IPR004155">
    <property type="entry name" value="PBS_lyase_HEAT"/>
</dbReference>
<dbReference type="SMART" id="SM00567">
    <property type="entry name" value="EZ_HEAT"/>
    <property type="match status" value="2"/>
</dbReference>
<feature type="transmembrane region" description="Helical" evidence="2">
    <location>
        <begin position="240"/>
        <end position="260"/>
    </location>
</feature>
<dbReference type="EMBL" id="LGCM01000065">
    <property type="protein sequence ID" value="KPL75554.1"/>
    <property type="molecule type" value="Genomic_DNA"/>
</dbReference>
<dbReference type="InterPro" id="IPR011989">
    <property type="entry name" value="ARM-like"/>
</dbReference>
<keyword evidence="4" id="KW-1185">Reference proteome</keyword>
<dbReference type="Proteomes" id="UP000050501">
    <property type="component" value="Unassembled WGS sequence"/>
</dbReference>
<protein>
    <recommendedName>
        <fullName evidence="5">HEAT repeat domain-containing protein</fullName>
    </recommendedName>
</protein>
<evidence type="ECO:0008006" key="5">
    <source>
        <dbReference type="Google" id="ProtNLM"/>
    </source>
</evidence>
<dbReference type="RefSeq" id="WP_062417479.1">
    <property type="nucleotide sequence ID" value="NZ_DF967974.1"/>
</dbReference>
<dbReference type="Gene3D" id="1.25.10.10">
    <property type="entry name" value="Leucine-rich Repeat Variant"/>
    <property type="match status" value="2"/>
</dbReference>
<proteinExistence type="predicted"/>
<reference evidence="3 4" key="1">
    <citation type="submission" date="2015-07" db="EMBL/GenBank/DDBJ databases">
        <title>Genome sequence of Levilinea saccharolytica DSM 16555.</title>
        <authorList>
            <person name="Hemp J."/>
            <person name="Ward L.M."/>
            <person name="Pace L.A."/>
            <person name="Fischer W.W."/>
        </authorList>
    </citation>
    <scope>NUCLEOTIDE SEQUENCE [LARGE SCALE GENOMIC DNA]</scope>
    <source>
        <strain evidence="3 4">KIBI-1</strain>
    </source>
</reference>
<evidence type="ECO:0000313" key="3">
    <source>
        <dbReference type="EMBL" id="KPL75554.1"/>
    </source>
</evidence>
<evidence type="ECO:0000256" key="1">
    <source>
        <dbReference type="SAM" id="MobiDB-lite"/>
    </source>
</evidence>
<gene>
    <name evidence="3" type="ORF">ADN01_16945</name>
</gene>
<keyword evidence="2" id="KW-1133">Transmembrane helix</keyword>
<evidence type="ECO:0000256" key="2">
    <source>
        <dbReference type="SAM" id="Phobius"/>
    </source>
</evidence>